<reference evidence="2 3" key="1">
    <citation type="submission" date="2017-07" db="EMBL/GenBank/DDBJ databases">
        <title>The new phylogeny of genus Mycobacterium.</title>
        <authorList>
            <person name="Tortoli E."/>
            <person name="Trovato A."/>
            <person name="Cirillo D.M."/>
        </authorList>
    </citation>
    <scope>NUCLEOTIDE SEQUENCE [LARGE SCALE GENOMIC DNA]</scope>
    <source>
        <strain evidence="2 3">ATCC 33027</strain>
    </source>
</reference>
<dbReference type="Gene3D" id="3.40.50.300">
    <property type="entry name" value="P-loop containing nucleotide triphosphate hydrolases"/>
    <property type="match status" value="1"/>
</dbReference>
<accession>A0A255DQR5</accession>
<sequence length="438" mass="47220">MAAAENIVTNPVELGRTIPQSSGRYAPVNGREPPELDAAAPPQPDYYAGVPPLNDEPPDERADMPPRIHLRDRLLTVDDLGKLPPTAPLVDGLIYRDTLVQLSGGPGTYKTFIAIAMACCVATGTQLGDFAVPERGKVVYVAAEGANGFRKRLLAWCEVWAVEPAELGDWLRILPAPLQLGHGADVADAVDVVAEIGASLLVLDTRARCTVGLEENSATEQGLAIAEADRIRSAAGCAVLAVHHTSRNGTAGRGSNTWDGAVWSDLRVEGEKLRTTIHCEKHKDVESGCEHQFSLIEHTVSRYLLPDLDEDDQRKTLVLSPARDLAPVLVPARQKVVGLIWELAPEEQGFAGGPSLLPADAGRMTNIANCGVPCLPFPQILWPDVADHIAAVVRLIGVVFVSLLLDVHDQSCALGIRADTTLRARPHVRRCRRARHHV</sequence>
<dbReference type="SUPFAM" id="SSF52540">
    <property type="entry name" value="P-loop containing nucleoside triphosphate hydrolases"/>
    <property type="match status" value="1"/>
</dbReference>
<dbReference type="EMBL" id="NOZR01000003">
    <property type="protein sequence ID" value="OYN81696.1"/>
    <property type="molecule type" value="Genomic_DNA"/>
</dbReference>
<dbReference type="Proteomes" id="UP000216063">
    <property type="component" value="Unassembled WGS sequence"/>
</dbReference>
<evidence type="ECO:0008006" key="4">
    <source>
        <dbReference type="Google" id="ProtNLM"/>
    </source>
</evidence>
<name>A0A255DQR5_9MYCO</name>
<dbReference type="AlphaFoldDB" id="A0A255DQR5"/>
<evidence type="ECO:0000313" key="3">
    <source>
        <dbReference type="Proteomes" id="UP000216063"/>
    </source>
</evidence>
<proteinExistence type="predicted"/>
<feature type="region of interest" description="Disordered" evidence="1">
    <location>
        <begin position="1"/>
        <end position="61"/>
    </location>
</feature>
<gene>
    <name evidence="2" type="ORF">CG716_04870</name>
</gene>
<protein>
    <recommendedName>
        <fullName evidence="4">AAA+ ATPase domain-containing protein</fullName>
    </recommendedName>
</protein>
<keyword evidence="3" id="KW-1185">Reference proteome</keyword>
<evidence type="ECO:0000256" key="1">
    <source>
        <dbReference type="SAM" id="MobiDB-lite"/>
    </source>
</evidence>
<dbReference type="InterPro" id="IPR027417">
    <property type="entry name" value="P-loop_NTPase"/>
</dbReference>
<dbReference type="Pfam" id="PF13481">
    <property type="entry name" value="AAA_25"/>
    <property type="match status" value="1"/>
</dbReference>
<evidence type="ECO:0000313" key="2">
    <source>
        <dbReference type="EMBL" id="OYN81696.1"/>
    </source>
</evidence>
<organism evidence="2 3">
    <name type="scientific">Mycolicibacterium sphagni</name>
    <dbReference type="NCBI Taxonomy" id="1786"/>
    <lineage>
        <taxon>Bacteria</taxon>
        <taxon>Bacillati</taxon>
        <taxon>Actinomycetota</taxon>
        <taxon>Actinomycetes</taxon>
        <taxon>Mycobacteriales</taxon>
        <taxon>Mycobacteriaceae</taxon>
        <taxon>Mycolicibacterium</taxon>
    </lineage>
</organism>
<comment type="caution">
    <text evidence="2">The sequence shown here is derived from an EMBL/GenBank/DDBJ whole genome shotgun (WGS) entry which is preliminary data.</text>
</comment>
<feature type="compositionally biased region" description="Low complexity" evidence="1">
    <location>
        <begin position="37"/>
        <end position="48"/>
    </location>
</feature>